<feature type="transmembrane region" description="Helical" evidence="1">
    <location>
        <begin position="114"/>
        <end position="133"/>
    </location>
</feature>
<name>A0AAC9PRU5_9PSEU</name>
<dbReference type="EMBL" id="CP016076">
    <property type="protein sequence ID" value="APU14483.1"/>
    <property type="molecule type" value="Genomic_DNA"/>
</dbReference>
<feature type="transmembrane region" description="Helical" evidence="1">
    <location>
        <begin position="55"/>
        <end position="77"/>
    </location>
</feature>
<protein>
    <submittedName>
        <fullName evidence="2">Type IV leader peptidase</fullName>
        <ecNumber evidence="2">2.1.1.-</ecNumber>
    </submittedName>
</protein>
<dbReference type="EC" id="2.1.1.-" evidence="2"/>
<keyword evidence="2" id="KW-0489">Methyltransferase</keyword>
<feature type="transmembrane region" description="Helical" evidence="1">
    <location>
        <begin position="83"/>
        <end position="102"/>
    </location>
</feature>
<feature type="transmembrane region" description="Helical" evidence="1">
    <location>
        <begin position="139"/>
        <end position="159"/>
    </location>
</feature>
<gene>
    <name evidence="2" type="ORF">UA74_12115</name>
</gene>
<proteinExistence type="predicted"/>
<dbReference type="Proteomes" id="UP000185511">
    <property type="component" value="Chromosome"/>
</dbReference>
<evidence type="ECO:0000256" key="1">
    <source>
        <dbReference type="SAM" id="Phobius"/>
    </source>
</evidence>
<feature type="transmembrane region" description="Helical" evidence="1">
    <location>
        <begin position="171"/>
        <end position="197"/>
    </location>
</feature>
<keyword evidence="1" id="KW-0472">Membrane</keyword>
<feature type="transmembrane region" description="Helical" evidence="1">
    <location>
        <begin position="203"/>
        <end position="229"/>
    </location>
</feature>
<keyword evidence="2" id="KW-0808">Transferase</keyword>
<sequence length="233" mass="23572">MRCAVKIGNLVGMNSESWSVLSVSNAGALSVAGAVLGGLLGAAGARALHRIRVPAPVSVSWCAVLVGLLWTIAAIRVSTGALSGWWLAVSWATGLLTVLAVGADLGHRRLPDLLTLRAPPVLLSLLVLAAWSAGDGAVLIRGLLGGLTLAAGHALVHLMSPRSLGAGDVKLALTVGMVAAAVSWSSWLLAVLVAPLITGVTGLILALRSGVASAVPHGPGMVIPVWLLVTFRP</sequence>
<dbReference type="KEGG" id="acad:UA74_12115"/>
<dbReference type="GO" id="GO:0008168">
    <property type="term" value="F:methyltransferase activity"/>
    <property type="evidence" value="ECO:0007669"/>
    <property type="project" value="UniProtKB-KW"/>
</dbReference>
<evidence type="ECO:0000313" key="3">
    <source>
        <dbReference type="Proteomes" id="UP000185511"/>
    </source>
</evidence>
<evidence type="ECO:0000313" key="2">
    <source>
        <dbReference type="EMBL" id="APU14483.1"/>
    </source>
</evidence>
<dbReference type="AlphaFoldDB" id="A0AAC9PRU5"/>
<dbReference type="GO" id="GO:0032259">
    <property type="term" value="P:methylation"/>
    <property type="evidence" value="ECO:0007669"/>
    <property type="project" value="UniProtKB-KW"/>
</dbReference>
<organism evidence="2 3">
    <name type="scientific">Actinoalloteichus fjordicus</name>
    <dbReference type="NCBI Taxonomy" id="1612552"/>
    <lineage>
        <taxon>Bacteria</taxon>
        <taxon>Bacillati</taxon>
        <taxon>Actinomycetota</taxon>
        <taxon>Actinomycetes</taxon>
        <taxon>Pseudonocardiales</taxon>
        <taxon>Pseudonocardiaceae</taxon>
        <taxon>Actinoalloteichus</taxon>
    </lineage>
</organism>
<keyword evidence="1" id="KW-0812">Transmembrane</keyword>
<feature type="transmembrane region" description="Helical" evidence="1">
    <location>
        <begin position="20"/>
        <end position="43"/>
    </location>
</feature>
<reference evidence="3" key="1">
    <citation type="submission" date="2016-06" db="EMBL/GenBank/DDBJ databases">
        <title>Complete genome sequence of Actinoalloteichus fjordicus DSM 46855 (=ADI127-17), type strain of the new species Actinoalloteichus fjordicus.</title>
        <authorList>
            <person name="Ruckert C."/>
            <person name="Nouioui I."/>
            <person name="Willmese J."/>
            <person name="van Wezel G."/>
            <person name="Klenk H.-P."/>
            <person name="Kalinowski J."/>
            <person name="Zotchev S.B."/>
        </authorList>
    </citation>
    <scope>NUCLEOTIDE SEQUENCE [LARGE SCALE GENOMIC DNA]</scope>
    <source>
        <strain evidence="3">ADI127-7</strain>
    </source>
</reference>
<accession>A0AAC9PRU5</accession>
<keyword evidence="3" id="KW-1185">Reference proteome</keyword>
<keyword evidence="1" id="KW-1133">Transmembrane helix</keyword>